<feature type="compositionally biased region" description="Basic and acidic residues" evidence="1">
    <location>
        <begin position="398"/>
        <end position="418"/>
    </location>
</feature>
<dbReference type="CDD" id="cd00229">
    <property type="entry name" value="SGNH_hydrolase"/>
    <property type="match status" value="1"/>
</dbReference>
<dbReference type="SUPFAM" id="SSF52266">
    <property type="entry name" value="SGNH hydrolase"/>
    <property type="match status" value="1"/>
</dbReference>
<dbReference type="Proteomes" id="UP001233271">
    <property type="component" value="Chromosome 1"/>
</dbReference>
<dbReference type="PANTHER" id="PTHR34407:SF1">
    <property type="entry name" value="SGNH HYDROLASE-TYPE ESTERASE DOMAIN-CONTAINING PROTEIN"/>
    <property type="match status" value="1"/>
</dbReference>
<evidence type="ECO:0008006" key="5">
    <source>
        <dbReference type="Google" id="ProtNLM"/>
    </source>
</evidence>
<keyword evidence="4" id="KW-1185">Reference proteome</keyword>
<feature type="transmembrane region" description="Helical" evidence="2">
    <location>
        <begin position="77"/>
        <end position="95"/>
    </location>
</feature>
<dbReference type="KEGG" id="ccac:CcaHIS019_0109270"/>
<protein>
    <recommendedName>
        <fullName evidence="5">Capsular associated protein</fullName>
    </recommendedName>
</protein>
<gene>
    <name evidence="3" type="ORF">CcaverHIS019_0109270</name>
</gene>
<feature type="compositionally biased region" description="Pro residues" evidence="1">
    <location>
        <begin position="8"/>
        <end position="19"/>
    </location>
</feature>
<proteinExistence type="predicted"/>
<keyword evidence="2" id="KW-1133">Transmembrane helix</keyword>
<evidence type="ECO:0000313" key="3">
    <source>
        <dbReference type="EMBL" id="BEI88209.1"/>
    </source>
</evidence>
<evidence type="ECO:0000256" key="1">
    <source>
        <dbReference type="SAM" id="MobiDB-lite"/>
    </source>
</evidence>
<feature type="region of interest" description="Disordered" evidence="1">
    <location>
        <begin position="1"/>
        <end position="22"/>
    </location>
</feature>
<evidence type="ECO:0000256" key="2">
    <source>
        <dbReference type="SAM" id="Phobius"/>
    </source>
</evidence>
<keyword evidence="2" id="KW-0812">Transmembrane</keyword>
<dbReference type="RefSeq" id="XP_060453475.1">
    <property type="nucleotide sequence ID" value="XM_060604239.1"/>
</dbReference>
<sequence length="585" mass="64044">MSRRPRSSPAPPPSPPEPETPAAHYTDRLDLGSEAGRMAAAAHVHEHGARNGGWAAMTSRWAAILRRKGKLGLSQRIWVGITIIIGFLLLTKLIVPSETATNPTVEEFNELKPHDYVNNSISDPAPFEFCPVFGPDDAIAARRGQFELLRSRVHAGTGARVQRVLRKAMHGMPVTISVLGGSVSACHGAGDDPIAPGCYPARLFNWWNSVFPHPANELTNGAVKRTDSAYYAYCSKHHLPDQTDLVILEFDTSDPNDRDYLNHFELLVRSILVRYDKPAVIILGHFSPQVQAQNGYAGPELLHNAVAQFYDIPHISAKGLLYDQYFEHPDRVLSESYFGSHLINKVGHDMMADVVISYLMSQICTGWASMLGYSFNTPALTDKGESGSGGGAPMPFRDFGHSDQESGQSEKEDLESAGKSHPALQVPAMRLKSLPKDAPDFREVEPFCVSAADLVNPLPESIFYGSGWVTYHPPNSAVKEDRFYWYAEQPTSRLRVPLRIGAGDVGIYFMQMPMDKPAATAKCWVDDNTAGAKTLRGNVETEEPIATLQIIDQGVAAGSHFVECMLDGEKGGPPAPFKILAIVTT</sequence>
<dbReference type="PANTHER" id="PTHR34407">
    <property type="entry name" value="EXPRESSED PROTEIN"/>
    <property type="match status" value="1"/>
</dbReference>
<feature type="region of interest" description="Disordered" evidence="1">
    <location>
        <begin position="384"/>
        <end position="420"/>
    </location>
</feature>
<name>A0AA48HZ46_9TREE</name>
<dbReference type="GeneID" id="85492080"/>
<accession>A0AA48HZ46</accession>
<keyword evidence="2" id="KW-0472">Membrane</keyword>
<evidence type="ECO:0000313" key="4">
    <source>
        <dbReference type="Proteomes" id="UP001233271"/>
    </source>
</evidence>
<reference evidence="3" key="1">
    <citation type="journal article" date="2023" name="BMC Genomics">
        <title>Chromosome-level genome assemblies of Cutaneotrichosporon spp. (Trichosporonales, Basidiomycota) reveal imbalanced evolution between nucleotide sequences and chromosome synteny.</title>
        <authorList>
            <person name="Kobayashi Y."/>
            <person name="Kayamori A."/>
            <person name="Aoki K."/>
            <person name="Shiwa Y."/>
            <person name="Matsutani M."/>
            <person name="Fujita N."/>
            <person name="Sugita T."/>
            <person name="Iwasaki W."/>
            <person name="Tanaka N."/>
            <person name="Takashima M."/>
        </authorList>
    </citation>
    <scope>NUCLEOTIDE SEQUENCE</scope>
    <source>
        <strain evidence="3">HIS019</strain>
    </source>
</reference>
<dbReference type="AlphaFoldDB" id="A0AA48HZ46"/>
<dbReference type="EMBL" id="AP028212">
    <property type="protein sequence ID" value="BEI88209.1"/>
    <property type="molecule type" value="Genomic_DNA"/>
</dbReference>
<organism evidence="3 4">
    <name type="scientific">Cutaneotrichosporon cavernicola</name>
    <dbReference type="NCBI Taxonomy" id="279322"/>
    <lineage>
        <taxon>Eukaryota</taxon>
        <taxon>Fungi</taxon>
        <taxon>Dikarya</taxon>
        <taxon>Basidiomycota</taxon>
        <taxon>Agaricomycotina</taxon>
        <taxon>Tremellomycetes</taxon>
        <taxon>Trichosporonales</taxon>
        <taxon>Trichosporonaceae</taxon>
        <taxon>Cutaneotrichosporon</taxon>
    </lineage>
</organism>